<dbReference type="Proteomes" id="UP000034392">
    <property type="component" value="Chromosome"/>
</dbReference>
<sequence>MSIRFAAPPHAYGTRLAPQDAREACGIAANDNGTDQLNDPMLQAALRHFAQHGMAAARNARQQAHKAQRQGDQQAYLWWLEICRALDRRMANALDAEPRIGT</sequence>
<accession>A0A0F7KQT8</accession>
<evidence type="ECO:0000313" key="1">
    <source>
        <dbReference type="EMBL" id="AKH41185.1"/>
    </source>
</evidence>
<gene>
    <name evidence="1" type="ORF">WYH_00119</name>
</gene>
<dbReference type="KEGG" id="aay:WYH_00119"/>
<proteinExistence type="predicted"/>
<name>A0A0F7KQT8_9SPHN</name>
<dbReference type="STRING" id="1267766.WYH_00119"/>
<organism evidence="1 2">
    <name type="scientific">Croceibacterium atlanticum</name>
    <dbReference type="NCBI Taxonomy" id="1267766"/>
    <lineage>
        <taxon>Bacteria</taxon>
        <taxon>Pseudomonadati</taxon>
        <taxon>Pseudomonadota</taxon>
        <taxon>Alphaproteobacteria</taxon>
        <taxon>Sphingomonadales</taxon>
        <taxon>Erythrobacteraceae</taxon>
        <taxon>Croceibacterium</taxon>
    </lineage>
</organism>
<dbReference type="EMBL" id="CP011452">
    <property type="protein sequence ID" value="AKH41185.1"/>
    <property type="molecule type" value="Genomic_DNA"/>
</dbReference>
<dbReference type="OrthoDB" id="7510084at2"/>
<protein>
    <submittedName>
        <fullName evidence="1">Uncharacterized protein</fullName>
    </submittedName>
</protein>
<dbReference type="PATRIC" id="fig|1267766.3.peg.121"/>
<reference evidence="1" key="1">
    <citation type="submission" date="2015-05" db="EMBL/GenBank/DDBJ databases">
        <title>The complete genome of Altererythrobacter atlanticus strain 26DY36.</title>
        <authorList>
            <person name="Wu Y.-H."/>
            <person name="Cheng H."/>
            <person name="Wu X.-W."/>
        </authorList>
    </citation>
    <scope>NUCLEOTIDE SEQUENCE [LARGE SCALE GENOMIC DNA]</scope>
    <source>
        <strain evidence="1">26DY36</strain>
    </source>
</reference>
<dbReference type="RefSeq" id="WP_046902282.1">
    <property type="nucleotide sequence ID" value="NZ_CP011452.2"/>
</dbReference>
<keyword evidence="2" id="KW-1185">Reference proteome</keyword>
<evidence type="ECO:0000313" key="2">
    <source>
        <dbReference type="Proteomes" id="UP000034392"/>
    </source>
</evidence>
<dbReference type="AlphaFoldDB" id="A0A0F7KQT8"/>